<comment type="pathway">
    <text evidence="4 17">Amino-acid biosynthesis; L-valine biosynthesis; L-valine from pyruvate: step 4/4.</text>
</comment>
<dbReference type="GO" id="GO:0009099">
    <property type="term" value="P:L-valine biosynthetic process"/>
    <property type="evidence" value="ECO:0007669"/>
    <property type="project" value="UniProtKB-UniPathway"/>
</dbReference>
<comment type="catalytic activity">
    <reaction evidence="14 17">
        <text>L-leucine + 2-oxoglutarate = 4-methyl-2-oxopentanoate + L-glutamate</text>
        <dbReference type="Rhea" id="RHEA:18321"/>
        <dbReference type="ChEBI" id="CHEBI:16810"/>
        <dbReference type="ChEBI" id="CHEBI:17865"/>
        <dbReference type="ChEBI" id="CHEBI:29985"/>
        <dbReference type="ChEBI" id="CHEBI:57427"/>
        <dbReference type="EC" id="2.6.1.42"/>
    </reaction>
</comment>
<evidence type="ECO:0000256" key="10">
    <source>
        <dbReference type="ARBA" id="ARBA00022898"/>
    </source>
</evidence>
<keyword evidence="8 17" id="KW-0028">Amino-acid biosynthesis</keyword>
<dbReference type="InterPro" id="IPR018300">
    <property type="entry name" value="Aminotrans_IV_CS"/>
</dbReference>
<evidence type="ECO:0000313" key="19">
    <source>
        <dbReference type="Proteomes" id="UP000662873"/>
    </source>
</evidence>
<dbReference type="NCBIfam" id="TIGR01122">
    <property type="entry name" value="ilvE_I"/>
    <property type="match status" value="1"/>
</dbReference>
<dbReference type="InterPro" id="IPR005785">
    <property type="entry name" value="B_amino_transI"/>
</dbReference>
<evidence type="ECO:0000256" key="7">
    <source>
        <dbReference type="ARBA" id="ARBA00022576"/>
    </source>
</evidence>
<comment type="catalytic activity">
    <reaction evidence="12 17">
        <text>L-valine + 2-oxoglutarate = 3-methyl-2-oxobutanoate + L-glutamate</text>
        <dbReference type="Rhea" id="RHEA:24813"/>
        <dbReference type="ChEBI" id="CHEBI:11851"/>
        <dbReference type="ChEBI" id="CHEBI:16810"/>
        <dbReference type="ChEBI" id="CHEBI:29985"/>
        <dbReference type="ChEBI" id="CHEBI:57762"/>
        <dbReference type="EC" id="2.6.1.42"/>
    </reaction>
</comment>
<dbReference type="EMBL" id="AP021858">
    <property type="protein sequence ID" value="BBO24551.1"/>
    <property type="molecule type" value="Genomic_DNA"/>
</dbReference>
<evidence type="ECO:0000313" key="18">
    <source>
        <dbReference type="EMBL" id="BBO24551.1"/>
    </source>
</evidence>
<reference evidence="18" key="1">
    <citation type="journal article" name="DNA Res.">
        <title>The physiological potential of anammox bacteria as revealed by their core genome structure.</title>
        <authorList>
            <person name="Okubo T."/>
            <person name="Toyoda A."/>
            <person name="Fukuhara K."/>
            <person name="Uchiyama I."/>
            <person name="Harigaya Y."/>
            <person name="Kuroiwa M."/>
            <person name="Suzuki T."/>
            <person name="Murakami Y."/>
            <person name="Suwa Y."/>
            <person name="Takami H."/>
        </authorList>
    </citation>
    <scope>NUCLEOTIDE SEQUENCE</scope>
    <source>
        <strain evidence="18">317325-2</strain>
    </source>
</reference>
<dbReference type="Proteomes" id="UP000662873">
    <property type="component" value="Chromosome"/>
</dbReference>
<accession>A0A809SAU4</accession>
<proteinExistence type="inferred from homology"/>
<protein>
    <recommendedName>
        <fullName evidence="17">Branched-chain-amino-acid aminotransferase</fullName>
        <shortName evidence="17">BCAT</shortName>
        <ecNumber evidence="17">2.6.1.42</ecNumber>
    </recommendedName>
</protein>
<dbReference type="InterPro" id="IPR043131">
    <property type="entry name" value="BCAT-like_N"/>
</dbReference>
<keyword evidence="9 17" id="KW-0808">Transferase</keyword>
<evidence type="ECO:0000256" key="12">
    <source>
        <dbReference type="ARBA" id="ARBA00048212"/>
    </source>
</evidence>
<dbReference type="PANTHER" id="PTHR42743:SF11">
    <property type="entry name" value="AMINODEOXYCHORISMATE LYASE"/>
    <property type="match status" value="1"/>
</dbReference>
<keyword evidence="10 16" id="KW-0663">Pyridoxal phosphate</keyword>
<dbReference type="UniPathway" id="UPA00048">
    <property type="reaction ID" value="UER00073"/>
</dbReference>
<dbReference type="InterPro" id="IPR043132">
    <property type="entry name" value="BCAT-like_C"/>
</dbReference>
<dbReference type="GO" id="GO:0009098">
    <property type="term" value="P:L-leucine biosynthetic process"/>
    <property type="evidence" value="ECO:0007669"/>
    <property type="project" value="UniProtKB-UniPathway"/>
</dbReference>
<evidence type="ECO:0000256" key="5">
    <source>
        <dbReference type="ARBA" id="ARBA00005072"/>
    </source>
</evidence>
<dbReference type="GO" id="GO:0004084">
    <property type="term" value="F:branched-chain-amino-acid transaminase activity"/>
    <property type="evidence" value="ECO:0007669"/>
    <property type="project" value="UniProtKB-EC"/>
</dbReference>
<evidence type="ECO:0000256" key="1">
    <source>
        <dbReference type="ARBA" id="ARBA00001933"/>
    </source>
</evidence>
<name>A0A809SAU4_9BACT</name>
<evidence type="ECO:0000256" key="15">
    <source>
        <dbReference type="RuleBase" id="RU004106"/>
    </source>
</evidence>
<dbReference type="EC" id="2.6.1.42" evidence="17"/>
<dbReference type="UniPathway" id="UPA00047">
    <property type="reaction ID" value="UER00058"/>
</dbReference>
<evidence type="ECO:0000256" key="17">
    <source>
        <dbReference type="RuleBase" id="RU364094"/>
    </source>
</evidence>
<comment type="catalytic activity">
    <reaction evidence="13 17">
        <text>L-isoleucine + 2-oxoglutarate = (S)-3-methyl-2-oxopentanoate + L-glutamate</text>
        <dbReference type="Rhea" id="RHEA:24801"/>
        <dbReference type="ChEBI" id="CHEBI:16810"/>
        <dbReference type="ChEBI" id="CHEBI:29985"/>
        <dbReference type="ChEBI" id="CHEBI:35146"/>
        <dbReference type="ChEBI" id="CHEBI:58045"/>
        <dbReference type="EC" id="2.6.1.42"/>
    </reaction>
</comment>
<dbReference type="SUPFAM" id="SSF56752">
    <property type="entry name" value="D-aminoacid aminotransferase-like PLP-dependent enzymes"/>
    <property type="match status" value="1"/>
</dbReference>
<comment type="pathway">
    <text evidence="3 17">Amino-acid biosynthesis; L-isoleucine biosynthesis; L-isoleucine from 2-oxobutanoate: step 4/4.</text>
</comment>
<evidence type="ECO:0000256" key="8">
    <source>
        <dbReference type="ARBA" id="ARBA00022605"/>
    </source>
</evidence>
<comment type="pathway">
    <text evidence="5 17">Amino-acid biosynthesis; L-leucine biosynthesis; L-leucine from 3-methyl-2-oxobutanoate: step 4/4.</text>
</comment>
<keyword evidence="7 17" id="KW-0032">Aminotransferase</keyword>
<evidence type="ECO:0000256" key="4">
    <source>
        <dbReference type="ARBA" id="ARBA00004931"/>
    </source>
</evidence>
<dbReference type="Gene3D" id="3.30.470.10">
    <property type="match status" value="1"/>
</dbReference>
<evidence type="ECO:0000256" key="6">
    <source>
        <dbReference type="ARBA" id="ARBA00009320"/>
    </source>
</evidence>
<evidence type="ECO:0000256" key="13">
    <source>
        <dbReference type="ARBA" id="ARBA00048798"/>
    </source>
</evidence>
<comment type="function">
    <text evidence="2 17">Acts on leucine, isoleucine and valine.</text>
</comment>
<sequence length="290" mass="31978">MPKLVWLNGAVQPLESARVSAADHAHLYGDGLFEGIRFYKRKVFKLDEHLERLYHGTSYMGYPMKMSVEELRSTILDVCKQADMEDGYIRLNVTRGTGLGLDPKSIPPEPNVMVMVSTLNLYPPELFETGLTVMTSPIRVIPPDSLDPRLKCIGRYASNILAKQYANRIGAGDGLMLNHQGYVAEGTGNNVFLVQKGVVRTPHPASGILKGITRDTVIGHAEEAGIEVREELLTPFDFYAADEAFFTGTATEVIPMISLDGNKIGCGRPGEVTLELMRRFRKATETGTAF</sequence>
<dbReference type="KEGG" id="npy:NPRO_21460"/>
<dbReference type="InterPro" id="IPR036038">
    <property type="entry name" value="Aminotransferase-like"/>
</dbReference>
<dbReference type="PROSITE" id="PS00770">
    <property type="entry name" value="AA_TRANSFER_CLASS_4"/>
    <property type="match status" value="1"/>
</dbReference>
<gene>
    <name evidence="17" type="primary">ilvE</name>
    <name evidence="18" type="ORF">NPRO_21460</name>
</gene>
<evidence type="ECO:0000256" key="2">
    <source>
        <dbReference type="ARBA" id="ARBA00003109"/>
    </source>
</evidence>
<comment type="similarity">
    <text evidence="6 15">Belongs to the class-IV pyridoxal-phosphate-dependent aminotransferase family.</text>
</comment>
<evidence type="ECO:0000256" key="11">
    <source>
        <dbReference type="ARBA" id="ARBA00023304"/>
    </source>
</evidence>
<comment type="cofactor">
    <cofactor evidence="1 16">
        <name>pyridoxal 5'-phosphate</name>
        <dbReference type="ChEBI" id="CHEBI:597326"/>
    </cofactor>
</comment>
<dbReference type="InterPro" id="IPR050571">
    <property type="entry name" value="Class-IV_PLP-Dep_Aminotrnsfr"/>
</dbReference>
<evidence type="ECO:0000256" key="14">
    <source>
        <dbReference type="ARBA" id="ARBA00049229"/>
    </source>
</evidence>
<dbReference type="PANTHER" id="PTHR42743">
    <property type="entry name" value="AMINO-ACID AMINOTRANSFERASE"/>
    <property type="match status" value="1"/>
</dbReference>
<dbReference type="UniPathway" id="UPA00049">
    <property type="reaction ID" value="UER00062"/>
</dbReference>
<dbReference type="Gene3D" id="3.20.10.10">
    <property type="entry name" value="D-amino Acid Aminotransferase, subunit A, domain 2"/>
    <property type="match status" value="1"/>
</dbReference>
<dbReference type="GO" id="GO:0009097">
    <property type="term" value="P:isoleucine biosynthetic process"/>
    <property type="evidence" value="ECO:0007669"/>
    <property type="project" value="UniProtKB-UniPathway"/>
</dbReference>
<organism evidence="18 19">
    <name type="scientific">Candidatus Nitrosymbiomonas proteolyticus</name>
    <dbReference type="NCBI Taxonomy" id="2608984"/>
    <lineage>
        <taxon>Bacteria</taxon>
        <taxon>Bacillati</taxon>
        <taxon>Armatimonadota</taxon>
        <taxon>Armatimonadota incertae sedis</taxon>
        <taxon>Candidatus Nitrosymbiomonas</taxon>
    </lineage>
</organism>
<dbReference type="FunFam" id="3.20.10.10:FF:000002">
    <property type="entry name" value="D-alanine aminotransferase"/>
    <property type="match status" value="1"/>
</dbReference>
<evidence type="ECO:0000256" key="3">
    <source>
        <dbReference type="ARBA" id="ARBA00004824"/>
    </source>
</evidence>
<keyword evidence="11 17" id="KW-0100">Branched-chain amino acid biosynthesis</keyword>
<dbReference type="AlphaFoldDB" id="A0A809SAU4"/>
<dbReference type="GO" id="GO:0005829">
    <property type="term" value="C:cytosol"/>
    <property type="evidence" value="ECO:0007669"/>
    <property type="project" value="TreeGrafter"/>
</dbReference>
<evidence type="ECO:0000256" key="9">
    <source>
        <dbReference type="ARBA" id="ARBA00022679"/>
    </source>
</evidence>
<evidence type="ECO:0000256" key="16">
    <source>
        <dbReference type="RuleBase" id="RU004516"/>
    </source>
</evidence>
<dbReference type="InterPro" id="IPR001544">
    <property type="entry name" value="Aminotrans_IV"/>
</dbReference>
<dbReference type="Pfam" id="PF01063">
    <property type="entry name" value="Aminotran_4"/>
    <property type="match status" value="1"/>
</dbReference>